<evidence type="ECO:0000256" key="3">
    <source>
        <dbReference type="ARBA" id="ARBA00022946"/>
    </source>
</evidence>
<sequence length="354" mass="40124">MQRVYGRFIISNYDNAYNLLHNYSQFVLYSNSSSTDDFANYLVNSLGFSDKKAINTSTKLSKYKKVNDFSFSANAISVVNLFKNHGFADTHIEKIVCVYPRLLTFRADKTIRPKLGFLQNQGISGLDLIRVISTNPMILGCGVQSRILPVIQILKDILGCDAHVVSVMKRLHHRNFPGVIYNLWLNVELLKTYGISIESIRKHLVQQPSAFLRNQDVIKDIVIRVEKKLGIVPGSDKFLHGFQLLSGFSEATIDSKLDFLMNELGYDPAHLMSCSGLLTCSLEKRLVPRHNVLLILKAKGLLKKNPAFYRAVCMSESRFVSTFVLPFKEVHQVYADHTGCNVMTLIQKRTDELQ</sequence>
<dbReference type="Pfam" id="PF02536">
    <property type="entry name" value="mTERF"/>
    <property type="match status" value="2"/>
</dbReference>
<accession>A0AAW1KUX4</accession>
<keyword evidence="2" id="KW-0804">Transcription</keyword>
<dbReference type="Proteomes" id="UP001443914">
    <property type="component" value="Unassembled WGS sequence"/>
</dbReference>
<organism evidence="4 5">
    <name type="scientific">Saponaria officinalis</name>
    <name type="common">Common soapwort</name>
    <name type="synonym">Lychnis saponaria</name>
    <dbReference type="NCBI Taxonomy" id="3572"/>
    <lineage>
        <taxon>Eukaryota</taxon>
        <taxon>Viridiplantae</taxon>
        <taxon>Streptophyta</taxon>
        <taxon>Embryophyta</taxon>
        <taxon>Tracheophyta</taxon>
        <taxon>Spermatophyta</taxon>
        <taxon>Magnoliopsida</taxon>
        <taxon>eudicotyledons</taxon>
        <taxon>Gunneridae</taxon>
        <taxon>Pentapetalae</taxon>
        <taxon>Caryophyllales</taxon>
        <taxon>Caryophyllaceae</taxon>
        <taxon>Caryophylleae</taxon>
        <taxon>Saponaria</taxon>
    </lineage>
</organism>
<comment type="similarity">
    <text evidence="1">Belongs to the mTERF family.</text>
</comment>
<dbReference type="SMART" id="SM00733">
    <property type="entry name" value="Mterf"/>
    <property type="match status" value="4"/>
</dbReference>
<dbReference type="PANTHER" id="PTHR13068:SF231">
    <property type="entry name" value="TRANSCRIPTION TERMINATION FACTOR MTERF2, CHLOROPLASTIC-LIKE"/>
    <property type="match status" value="1"/>
</dbReference>
<keyword evidence="2" id="KW-0806">Transcription termination</keyword>
<evidence type="ECO:0000256" key="2">
    <source>
        <dbReference type="ARBA" id="ARBA00022472"/>
    </source>
</evidence>
<comment type="caution">
    <text evidence="4">The sequence shown here is derived from an EMBL/GenBank/DDBJ whole genome shotgun (WGS) entry which is preliminary data.</text>
</comment>
<dbReference type="EMBL" id="JBDFQZ010000005">
    <property type="protein sequence ID" value="KAK9725092.1"/>
    <property type="molecule type" value="Genomic_DNA"/>
</dbReference>
<dbReference type="InterPro" id="IPR003690">
    <property type="entry name" value="MTERF"/>
</dbReference>
<dbReference type="Gene3D" id="1.25.70.10">
    <property type="entry name" value="Transcription termination factor 3, mitochondrial"/>
    <property type="match status" value="2"/>
</dbReference>
<dbReference type="GO" id="GO:0006353">
    <property type="term" value="P:DNA-templated transcription termination"/>
    <property type="evidence" value="ECO:0007669"/>
    <property type="project" value="UniProtKB-KW"/>
</dbReference>
<proteinExistence type="inferred from homology"/>
<protein>
    <submittedName>
        <fullName evidence="4">Uncharacterized protein</fullName>
    </submittedName>
</protein>
<dbReference type="InterPro" id="IPR038538">
    <property type="entry name" value="MTERF_sf"/>
</dbReference>
<keyword evidence="3" id="KW-0809">Transit peptide</keyword>
<dbReference type="AlphaFoldDB" id="A0AAW1KUX4"/>
<evidence type="ECO:0000256" key="1">
    <source>
        <dbReference type="ARBA" id="ARBA00007692"/>
    </source>
</evidence>
<evidence type="ECO:0000313" key="5">
    <source>
        <dbReference type="Proteomes" id="UP001443914"/>
    </source>
</evidence>
<name>A0AAW1KUX4_SAPOF</name>
<keyword evidence="5" id="KW-1185">Reference proteome</keyword>
<dbReference type="PANTHER" id="PTHR13068">
    <property type="entry name" value="CGI-12 PROTEIN-RELATED"/>
    <property type="match status" value="1"/>
</dbReference>
<keyword evidence="2" id="KW-0805">Transcription regulation</keyword>
<gene>
    <name evidence="4" type="ORF">RND81_05G122100</name>
</gene>
<reference evidence="4" key="1">
    <citation type="submission" date="2024-03" db="EMBL/GenBank/DDBJ databases">
        <title>WGS assembly of Saponaria officinalis var. Norfolk2.</title>
        <authorList>
            <person name="Jenkins J."/>
            <person name="Shu S."/>
            <person name="Grimwood J."/>
            <person name="Barry K."/>
            <person name="Goodstein D."/>
            <person name="Schmutz J."/>
            <person name="Leebens-Mack J."/>
            <person name="Osbourn A."/>
        </authorList>
    </citation>
    <scope>NUCLEOTIDE SEQUENCE [LARGE SCALE GENOMIC DNA]</scope>
    <source>
        <strain evidence="4">JIC</strain>
    </source>
</reference>
<dbReference type="GO" id="GO:0003676">
    <property type="term" value="F:nucleic acid binding"/>
    <property type="evidence" value="ECO:0007669"/>
    <property type="project" value="InterPro"/>
</dbReference>
<evidence type="ECO:0000313" key="4">
    <source>
        <dbReference type="EMBL" id="KAK9725092.1"/>
    </source>
</evidence>